<dbReference type="Proteomes" id="UP001596456">
    <property type="component" value="Unassembled WGS sequence"/>
</dbReference>
<comment type="caution">
    <text evidence="1">The sequence shown here is derived from an EMBL/GenBank/DDBJ whole genome shotgun (WGS) entry which is preliminary data.</text>
</comment>
<dbReference type="Pfam" id="PF04299">
    <property type="entry name" value="FMN_bind_2"/>
    <property type="match status" value="1"/>
</dbReference>
<reference evidence="2" key="1">
    <citation type="journal article" date="2019" name="Int. J. Syst. Evol. Microbiol.">
        <title>The Global Catalogue of Microorganisms (GCM) 10K type strain sequencing project: providing services to taxonomists for standard genome sequencing and annotation.</title>
        <authorList>
            <consortium name="The Broad Institute Genomics Platform"/>
            <consortium name="The Broad Institute Genome Sequencing Center for Infectious Disease"/>
            <person name="Wu L."/>
            <person name="Ma J."/>
        </authorList>
    </citation>
    <scope>NUCLEOTIDE SEQUENCE [LARGE SCALE GENOMIC DNA]</scope>
    <source>
        <strain evidence="2">CGMCC 1.16275</strain>
    </source>
</reference>
<dbReference type="EMBL" id="JBHTCM010000009">
    <property type="protein sequence ID" value="MFC7333034.1"/>
    <property type="molecule type" value="Genomic_DNA"/>
</dbReference>
<organism evidence="1 2">
    <name type="scientific">Rhodocista pekingensis</name>
    <dbReference type="NCBI Taxonomy" id="201185"/>
    <lineage>
        <taxon>Bacteria</taxon>
        <taxon>Pseudomonadati</taxon>
        <taxon>Pseudomonadota</taxon>
        <taxon>Alphaproteobacteria</taxon>
        <taxon>Rhodospirillales</taxon>
        <taxon>Azospirillaceae</taxon>
        <taxon>Rhodocista</taxon>
    </lineage>
</organism>
<dbReference type="InterPro" id="IPR012349">
    <property type="entry name" value="Split_barrel_FMN-bd"/>
</dbReference>
<gene>
    <name evidence="1" type="ORF">ACFQPS_07655</name>
</gene>
<protein>
    <submittedName>
        <fullName evidence="1">FMN-binding negative transcriptional regulator</fullName>
    </submittedName>
</protein>
<dbReference type="SUPFAM" id="SSF50475">
    <property type="entry name" value="FMN-binding split barrel"/>
    <property type="match status" value="1"/>
</dbReference>
<dbReference type="InterPro" id="IPR007396">
    <property type="entry name" value="TR_PAI2-type"/>
</dbReference>
<sequence>MAPPFQPADPAEIAALIEAHPLAWVVAHGPAGFAAAPLPLLADLDADGNVVRLVGHMAKRGRLAAVLAECPRALILFQGPEGYISPAWVRDRTWGPTWNYAVVQIEADIVLCPDQTDAALIRLAEQMERPRGNGWVPADMGRRYEGLSRAIVAFHAEVRSLDARFKLGQDERPEILEDILAALPADGELAAAMRRNNPRR</sequence>
<dbReference type="PANTHER" id="PTHR35802">
    <property type="entry name" value="PROTEASE SYNTHASE AND SPORULATION PROTEIN PAI 2"/>
    <property type="match status" value="1"/>
</dbReference>
<dbReference type="PANTHER" id="PTHR35802:SF1">
    <property type="entry name" value="PROTEASE SYNTHASE AND SPORULATION PROTEIN PAI 2"/>
    <property type="match status" value="1"/>
</dbReference>
<dbReference type="RefSeq" id="WP_377357854.1">
    <property type="nucleotide sequence ID" value="NZ_JBHTCM010000009.1"/>
</dbReference>
<dbReference type="PIRSF" id="PIRSF010372">
    <property type="entry name" value="PaiB"/>
    <property type="match status" value="1"/>
</dbReference>
<evidence type="ECO:0000313" key="1">
    <source>
        <dbReference type="EMBL" id="MFC7333034.1"/>
    </source>
</evidence>
<accession>A0ABW2KVI4</accession>
<keyword evidence="2" id="KW-1185">Reference proteome</keyword>
<proteinExistence type="predicted"/>
<dbReference type="Gene3D" id="2.30.110.10">
    <property type="entry name" value="Electron Transport, Fmn-binding Protein, Chain A"/>
    <property type="match status" value="1"/>
</dbReference>
<evidence type="ECO:0000313" key="2">
    <source>
        <dbReference type="Proteomes" id="UP001596456"/>
    </source>
</evidence>
<name>A0ABW2KVI4_9PROT</name>